<dbReference type="InterPro" id="IPR043580">
    <property type="entry name" value="CUTINASE_1"/>
</dbReference>
<evidence type="ECO:0000256" key="7">
    <source>
        <dbReference type="ARBA" id="ARBA00022801"/>
    </source>
</evidence>
<comment type="catalytic activity">
    <reaction evidence="9 12">
        <text>cutin + H2O = cutin monomers.</text>
        <dbReference type="EC" id="3.1.1.74"/>
    </reaction>
</comment>
<sequence length="227" mass="22458">MKPTTLLTTAFAALAATAPVPDPVPQLGLSGAQNGVTQGSCKAVTLIFARGTFELSNMGNVVGPGLAQDLAQAVGTDKLAVQGVNYAADVGGIFTEITGGAGTQAMLSVAQQALAKCPETKLVLSGYSQGAMLVHNTASRMGEAAGKVVAAVTFGDPFKSVALKGISAEKFKTFCATGDPVCGLGGVSALSGMVSSGGDQSSSMASHLGYGADAPAAAKFIQSRLGA</sequence>
<dbReference type="Gene3D" id="3.40.50.1820">
    <property type="entry name" value="alpha/beta hydrolase"/>
    <property type="match status" value="1"/>
</dbReference>
<dbReference type="SMART" id="SM01110">
    <property type="entry name" value="Cutinase"/>
    <property type="match status" value="1"/>
</dbReference>
<comment type="similarity">
    <text evidence="2 12">Belongs to the cutinase family.</text>
</comment>
<organism evidence="13 14">
    <name type="scientific">Botryosphaeria dothidea</name>
    <dbReference type="NCBI Taxonomy" id="55169"/>
    <lineage>
        <taxon>Eukaryota</taxon>
        <taxon>Fungi</taxon>
        <taxon>Dikarya</taxon>
        <taxon>Ascomycota</taxon>
        <taxon>Pezizomycotina</taxon>
        <taxon>Dothideomycetes</taxon>
        <taxon>Dothideomycetes incertae sedis</taxon>
        <taxon>Botryosphaeriales</taxon>
        <taxon>Botryosphaeriaceae</taxon>
        <taxon>Botryosphaeria</taxon>
    </lineage>
</organism>
<evidence type="ECO:0000313" key="14">
    <source>
        <dbReference type="Proteomes" id="UP000572817"/>
    </source>
</evidence>
<feature type="signal peptide" evidence="12">
    <location>
        <begin position="1"/>
        <end position="17"/>
    </location>
</feature>
<evidence type="ECO:0000256" key="9">
    <source>
        <dbReference type="ARBA" id="ARBA00034045"/>
    </source>
</evidence>
<evidence type="ECO:0000256" key="12">
    <source>
        <dbReference type="RuleBase" id="RU361263"/>
    </source>
</evidence>
<accession>A0A8H4N569</accession>
<dbReference type="PROSITE" id="PS00155">
    <property type="entry name" value="CUTINASE_1"/>
    <property type="match status" value="1"/>
</dbReference>
<evidence type="ECO:0000256" key="2">
    <source>
        <dbReference type="ARBA" id="ARBA00007534"/>
    </source>
</evidence>
<dbReference type="InterPro" id="IPR029058">
    <property type="entry name" value="AB_hydrolase_fold"/>
</dbReference>
<evidence type="ECO:0000256" key="4">
    <source>
        <dbReference type="ARBA" id="ARBA00022487"/>
    </source>
</evidence>
<feature type="disulfide bond" evidence="11">
    <location>
        <begin position="41"/>
        <end position="117"/>
    </location>
</feature>
<dbReference type="GO" id="GO:0005576">
    <property type="term" value="C:extracellular region"/>
    <property type="evidence" value="ECO:0007669"/>
    <property type="project" value="UniProtKB-SubCell"/>
</dbReference>
<feature type="active site" evidence="10">
    <location>
        <position position="179"/>
    </location>
</feature>
<evidence type="ECO:0000256" key="1">
    <source>
        <dbReference type="ARBA" id="ARBA00004613"/>
    </source>
</evidence>
<dbReference type="Pfam" id="PF01083">
    <property type="entry name" value="Cutinase"/>
    <property type="match status" value="1"/>
</dbReference>
<dbReference type="AlphaFoldDB" id="A0A8H4N569"/>
<dbReference type="InterPro" id="IPR011150">
    <property type="entry name" value="Cutinase_monf"/>
</dbReference>
<keyword evidence="6 12" id="KW-0732">Signal</keyword>
<feature type="disulfide bond" evidence="11">
    <location>
        <begin position="175"/>
        <end position="182"/>
    </location>
</feature>
<gene>
    <name evidence="13" type="ORF">GTA08_BOTSDO05252</name>
</gene>
<keyword evidence="5 12" id="KW-0964">Secreted</keyword>
<dbReference type="SUPFAM" id="SSF53474">
    <property type="entry name" value="alpha/beta-Hydrolases"/>
    <property type="match status" value="1"/>
</dbReference>
<dbReference type="Proteomes" id="UP000572817">
    <property type="component" value="Unassembled WGS sequence"/>
</dbReference>
<evidence type="ECO:0000256" key="6">
    <source>
        <dbReference type="ARBA" id="ARBA00022729"/>
    </source>
</evidence>
<evidence type="ECO:0000256" key="3">
    <source>
        <dbReference type="ARBA" id="ARBA00013095"/>
    </source>
</evidence>
<dbReference type="EMBL" id="WWBZ02000033">
    <property type="protein sequence ID" value="KAF4306356.1"/>
    <property type="molecule type" value="Genomic_DNA"/>
</dbReference>
<evidence type="ECO:0000256" key="11">
    <source>
        <dbReference type="PIRSR" id="PIRSR611150-2"/>
    </source>
</evidence>
<comment type="caution">
    <text evidence="13">The sequence shown here is derived from an EMBL/GenBank/DDBJ whole genome shotgun (WGS) entry which is preliminary data.</text>
</comment>
<keyword evidence="14" id="KW-1185">Reference proteome</keyword>
<dbReference type="GO" id="GO:0016052">
    <property type="term" value="P:carbohydrate catabolic process"/>
    <property type="evidence" value="ECO:0007669"/>
    <property type="project" value="TreeGrafter"/>
</dbReference>
<feature type="active site" description="Nucleophile" evidence="10">
    <location>
        <position position="128"/>
    </location>
</feature>
<reference evidence="13" key="1">
    <citation type="submission" date="2020-04" db="EMBL/GenBank/DDBJ databases">
        <title>Genome Assembly and Annotation of Botryosphaeria dothidea sdau 11-99, a Latent Pathogen of Apple Fruit Ring Rot in China.</title>
        <authorList>
            <person name="Yu C."/>
            <person name="Diao Y."/>
            <person name="Lu Q."/>
            <person name="Zhao J."/>
            <person name="Cui S."/>
            <person name="Peng C."/>
            <person name="He B."/>
            <person name="Liu H."/>
        </authorList>
    </citation>
    <scope>NUCLEOTIDE SEQUENCE [LARGE SCALE GENOMIC DNA]</scope>
    <source>
        <strain evidence="13">Sdau11-99</strain>
    </source>
</reference>
<comment type="function">
    <text evidence="12">Catalyzes the hydrolysis of complex carboxylic polyesters found in the cell wall of plants. Degrades cutin, a macromolecule that forms the structure of the plant cuticle.</text>
</comment>
<protein>
    <recommendedName>
        <fullName evidence="3 12">Cutinase</fullName>
        <ecNumber evidence="3 12">3.1.1.74</ecNumber>
    </recommendedName>
</protein>
<evidence type="ECO:0000256" key="8">
    <source>
        <dbReference type="ARBA" id="ARBA00023157"/>
    </source>
</evidence>
<dbReference type="OrthoDB" id="2975078at2759"/>
<comment type="subcellular location">
    <subcellularLocation>
        <location evidence="1 12">Secreted</location>
    </subcellularLocation>
</comment>
<feature type="chain" id="PRO_5034371420" description="Cutinase" evidence="12">
    <location>
        <begin position="18"/>
        <end position="227"/>
    </location>
</feature>
<evidence type="ECO:0000256" key="5">
    <source>
        <dbReference type="ARBA" id="ARBA00022525"/>
    </source>
</evidence>
<dbReference type="GO" id="GO:0050525">
    <property type="term" value="F:cutinase activity"/>
    <property type="evidence" value="ECO:0007669"/>
    <property type="project" value="UniProtKB-UniRule"/>
</dbReference>
<keyword evidence="8 11" id="KW-1015">Disulfide bond</keyword>
<dbReference type="InterPro" id="IPR000675">
    <property type="entry name" value="Cutinase/axe"/>
</dbReference>
<dbReference type="PRINTS" id="PR00129">
    <property type="entry name" value="CUTINASE"/>
</dbReference>
<keyword evidence="4 12" id="KW-0719">Serine esterase</keyword>
<keyword evidence="7 12" id="KW-0378">Hydrolase</keyword>
<feature type="active site" description="Proton donor/acceptor" evidence="10">
    <location>
        <position position="207"/>
    </location>
</feature>
<dbReference type="PANTHER" id="PTHR48250">
    <property type="entry name" value="CUTINASE 2-RELATED"/>
    <property type="match status" value="1"/>
</dbReference>
<dbReference type="EC" id="3.1.1.74" evidence="3 12"/>
<evidence type="ECO:0000313" key="13">
    <source>
        <dbReference type="EMBL" id="KAF4306356.1"/>
    </source>
</evidence>
<evidence type="ECO:0000256" key="10">
    <source>
        <dbReference type="PIRSR" id="PIRSR611150-1"/>
    </source>
</evidence>
<name>A0A8H4N569_9PEZI</name>
<dbReference type="PANTHER" id="PTHR48250:SF2">
    <property type="entry name" value="CUTINASE"/>
    <property type="match status" value="1"/>
</dbReference>
<proteinExistence type="inferred from homology"/>